<organism evidence="2 3">
    <name type="scientific">Datura stramonium</name>
    <name type="common">Jimsonweed</name>
    <name type="synonym">Common thornapple</name>
    <dbReference type="NCBI Taxonomy" id="4076"/>
    <lineage>
        <taxon>Eukaryota</taxon>
        <taxon>Viridiplantae</taxon>
        <taxon>Streptophyta</taxon>
        <taxon>Embryophyta</taxon>
        <taxon>Tracheophyta</taxon>
        <taxon>Spermatophyta</taxon>
        <taxon>Magnoliopsida</taxon>
        <taxon>eudicotyledons</taxon>
        <taxon>Gunneridae</taxon>
        <taxon>Pentapetalae</taxon>
        <taxon>asterids</taxon>
        <taxon>lamiids</taxon>
        <taxon>Solanales</taxon>
        <taxon>Solanaceae</taxon>
        <taxon>Solanoideae</taxon>
        <taxon>Datureae</taxon>
        <taxon>Datura</taxon>
    </lineage>
</organism>
<keyword evidence="1" id="KW-0812">Transmembrane</keyword>
<feature type="non-terminal residue" evidence="2">
    <location>
        <position position="62"/>
    </location>
</feature>
<evidence type="ECO:0000313" key="3">
    <source>
        <dbReference type="Proteomes" id="UP000823775"/>
    </source>
</evidence>
<proteinExistence type="predicted"/>
<sequence length="62" mass="6324">MMTRGFYRFLSAKVATKFAASALLAASSSRASSAKRTASALYASVISSSGVFIGPACLAMLA</sequence>
<gene>
    <name evidence="2" type="ORF">HAX54_018463</name>
</gene>
<comment type="caution">
    <text evidence="2">The sequence shown here is derived from an EMBL/GenBank/DDBJ whole genome shotgun (WGS) entry which is preliminary data.</text>
</comment>
<dbReference type="EMBL" id="JACEIK010002255">
    <property type="protein sequence ID" value="MCD9560034.1"/>
    <property type="molecule type" value="Genomic_DNA"/>
</dbReference>
<keyword evidence="3" id="KW-1185">Reference proteome</keyword>
<name>A0ABS8UMA7_DATST</name>
<evidence type="ECO:0008006" key="4">
    <source>
        <dbReference type="Google" id="ProtNLM"/>
    </source>
</evidence>
<feature type="transmembrane region" description="Helical" evidence="1">
    <location>
        <begin position="41"/>
        <end position="61"/>
    </location>
</feature>
<evidence type="ECO:0000256" key="1">
    <source>
        <dbReference type="SAM" id="Phobius"/>
    </source>
</evidence>
<keyword evidence="1" id="KW-0472">Membrane</keyword>
<evidence type="ECO:0000313" key="2">
    <source>
        <dbReference type="EMBL" id="MCD9560034.1"/>
    </source>
</evidence>
<protein>
    <recommendedName>
        <fullName evidence="4">Secreted protein</fullName>
    </recommendedName>
</protein>
<reference evidence="2 3" key="1">
    <citation type="journal article" date="2021" name="BMC Genomics">
        <title>Datura genome reveals duplications of psychoactive alkaloid biosynthetic genes and high mutation rate following tissue culture.</title>
        <authorList>
            <person name="Rajewski A."/>
            <person name="Carter-House D."/>
            <person name="Stajich J."/>
            <person name="Litt A."/>
        </authorList>
    </citation>
    <scope>NUCLEOTIDE SEQUENCE [LARGE SCALE GENOMIC DNA]</scope>
    <source>
        <strain evidence="2">AR-01</strain>
    </source>
</reference>
<accession>A0ABS8UMA7</accession>
<keyword evidence="1" id="KW-1133">Transmembrane helix</keyword>
<dbReference type="Proteomes" id="UP000823775">
    <property type="component" value="Unassembled WGS sequence"/>
</dbReference>